<name>A0ABU0ADV2_9BACI</name>
<sequence>MKIRIRKGGKYVKFMNDRGFTLLEMIFAFSVFFIIVSFLPLGLKFIFQNQVFDSRMQHFEWQVFTNQLKKEMRMSDGFEVAVNRLTLLKDGSSISYEPYGSNIRRQVNLQGHEIVLQQVDIIQYERLSTGVKMTVQDRFKQIHQVEMHLIVNQRGPFTDAQ</sequence>
<dbReference type="EMBL" id="JAUSUB010000004">
    <property type="protein sequence ID" value="MDQ0269423.1"/>
    <property type="molecule type" value="Genomic_DNA"/>
</dbReference>
<keyword evidence="2" id="KW-0178">Competence</keyword>
<dbReference type="Pfam" id="PF15980">
    <property type="entry name" value="ComGF"/>
    <property type="match status" value="1"/>
</dbReference>
<keyword evidence="3" id="KW-0812">Transmembrane</keyword>
<keyword evidence="3" id="KW-1133">Transmembrane helix</keyword>
<evidence type="ECO:0000256" key="2">
    <source>
        <dbReference type="ARBA" id="ARBA00023287"/>
    </source>
</evidence>
<evidence type="ECO:0000256" key="1">
    <source>
        <dbReference type="ARBA" id="ARBA00004241"/>
    </source>
</evidence>
<comment type="caution">
    <text evidence="4">The sequence shown here is derived from an EMBL/GenBank/DDBJ whole genome shotgun (WGS) entry which is preliminary data.</text>
</comment>
<dbReference type="Pfam" id="PF07963">
    <property type="entry name" value="N_methyl"/>
    <property type="match status" value="1"/>
</dbReference>
<accession>A0ABU0ADV2</accession>
<gene>
    <name evidence="4" type="ORF">J2S17_001294</name>
</gene>
<dbReference type="Proteomes" id="UP001238088">
    <property type="component" value="Unassembled WGS sequence"/>
</dbReference>
<comment type="subcellular location">
    <subcellularLocation>
        <location evidence="1">Cell surface</location>
    </subcellularLocation>
</comment>
<keyword evidence="3" id="KW-0472">Membrane</keyword>
<organism evidence="4 5">
    <name type="scientific">Cytobacillus purgationiresistens</name>
    <dbReference type="NCBI Taxonomy" id="863449"/>
    <lineage>
        <taxon>Bacteria</taxon>
        <taxon>Bacillati</taxon>
        <taxon>Bacillota</taxon>
        <taxon>Bacilli</taxon>
        <taxon>Bacillales</taxon>
        <taxon>Bacillaceae</taxon>
        <taxon>Cytobacillus</taxon>
    </lineage>
</organism>
<evidence type="ECO:0000256" key="3">
    <source>
        <dbReference type="SAM" id="Phobius"/>
    </source>
</evidence>
<dbReference type="PROSITE" id="PS00409">
    <property type="entry name" value="PROKAR_NTER_METHYL"/>
    <property type="match status" value="1"/>
</dbReference>
<feature type="transmembrane region" description="Helical" evidence="3">
    <location>
        <begin position="21"/>
        <end position="47"/>
    </location>
</feature>
<keyword evidence="5" id="KW-1185">Reference proteome</keyword>
<protein>
    <submittedName>
        <fullName evidence="4">Competence protein ComGF</fullName>
    </submittedName>
</protein>
<reference evidence="4 5" key="1">
    <citation type="submission" date="2023-07" db="EMBL/GenBank/DDBJ databases">
        <title>Genomic Encyclopedia of Type Strains, Phase IV (KMG-IV): sequencing the most valuable type-strain genomes for metagenomic binning, comparative biology and taxonomic classification.</title>
        <authorList>
            <person name="Goeker M."/>
        </authorList>
    </citation>
    <scope>NUCLEOTIDE SEQUENCE [LARGE SCALE GENOMIC DNA]</scope>
    <source>
        <strain evidence="4 5">DSM 23494</strain>
    </source>
</reference>
<evidence type="ECO:0000313" key="5">
    <source>
        <dbReference type="Proteomes" id="UP001238088"/>
    </source>
</evidence>
<dbReference type="NCBIfam" id="NF041002">
    <property type="entry name" value="pilin_ComGF"/>
    <property type="match status" value="1"/>
</dbReference>
<dbReference type="InterPro" id="IPR016977">
    <property type="entry name" value="ComGF"/>
</dbReference>
<dbReference type="InterPro" id="IPR012902">
    <property type="entry name" value="N_methyl_site"/>
</dbReference>
<evidence type="ECO:0000313" key="4">
    <source>
        <dbReference type="EMBL" id="MDQ0269423.1"/>
    </source>
</evidence>
<proteinExistence type="predicted"/>